<dbReference type="EMBL" id="CP009393">
    <property type="protein sequence ID" value="AIN98654.1"/>
    <property type="molecule type" value="Genomic_DNA"/>
</dbReference>
<protein>
    <submittedName>
        <fullName evidence="1">Transcription elongation factor-like protein</fullName>
    </submittedName>
</protein>
<dbReference type="Proteomes" id="UP000063063">
    <property type="component" value="Chromosome 24"/>
</dbReference>
<keyword evidence="2" id="KW-1185">Reference proteome</keyword>
<dbReference type="VEuPathDB" id="TriTrypDB:LPAL13_240006900"/>
<dbReference type="AlphaFoldDB" id="A0A088RTW0"/>
<gene>
    <name evidence="1" type="ORF">LPMP_240190</name>
</gene>
<dbReference type="KEGG" id="lpan:LPMP_240190"/>
<dbReference type="VEuPathDB" id="TriTrypDB:LPMP_240190"/>
<dbReference type="RefSeq" id="XP_010699361.1">
    <property type="nucleotide sequence ID" value="XM_010701059.1"/>
</dbReference>
<organism evidence="1 2">
    <name type="scientific">Leishmania panamensis</name>
    <dbReference type="NCBI Taxonomy" id="5679"/>
    <lineage>
        <taxon>Eukaryota</taxon>
        <taxon>Discoba</taxon>
        <taxon>Euglenozoa</taxon>
        <taxon>Kinetoplastea</taxon>
        <taxon>Metakinetoplastina</taxon>
        <taxon>Trypanosomatida</taxon>
        <taxon>Trypanosomatidae</taxon>
        <taxon>Leishmaniinae</taxon>
        <taxon>Leishmania</taxon>
        <taxon>Leishmania guyanensis species complex</taxon>
    </lineage>
</organism>
<evidence type="ECO:0000313" key="1">
    <source>
        <dbReference type="EMBL" id="AIN98654.1"/>
    </source>
</evidence>
<dbReference type="OrthoDB" id="44867at2759"/>
<sequence length="133" mass="14019">MTPAFAAEHRPCILFALDATEHGLSDSEWSSDSGASNAEVIGSSALNMHLVELVTSRHLSRVTHHRRGYTTAECARAASSETSQSTCAIGEAPSKPARIDVRSLIRAALSQSSEQCPSANVNDVASQVAAALR</sequence>
<evidence type="ECO:0000313" key="2">
    <source>
        <dbReference type="Proteomes" id="UP000063063"/>
    </source>
</evidence>
<dbReference type="GeneID" id="22575428"/>
<dbReference type="GO" id="GO:0003746">
    <property type="term" value="F:translation elongation factor activity"/>
    <property type="evidence" value="ECO:0007669"/>
    <property type="project" value="UniProtKB-KW"/>
</dbReference>
<proteinExistence type="predicted"/>
<reference evidence="1 2" key="1">
    <citation type="journal article" date="2015" name="Sci. Rep.">
        <title>The genome of Leishmania panamensis: insights into genomics of the L. (Viannia) subgenus.</title>
        <authorList>
            <person name="Llanes A."/>
            <person name="Restrepo C.M."/>
            <person name="Vecchio G.D."/>
            <person name="Anguizola F.J."/>
            <person name="Lleonart R."/>
        </authorList>
    </citation>
    <scope>NUCLEOTIDE SEQUENCE [LARGE SCALE GENOMIC DNA]</scope>
    <source>
        <strain evidence="1 2">MHOM/PA/94/PSC-1</strain>
    </source>
</reference>
<name>A0A088RTW0_LEIPA</name>
<accession>A0A088RTW0</accession>